<evidence type="ECO:0000313" key="3">
    <source>
        <dbReference type="EMBL" id="EHK19986.1"/>
    </source>
</evidence>
<gene>
    <name evidence="3" type="ORF">TRIVIDRAFT_68568</name>
</gene>
<reference evidence="3 4" key="1">
    <citation type="journal article" date="2011" name="Genome Biol.">
        <title>Comparative genome sequence analysis underscores mycoparasitism as the ancestral life style of Trichoderma.</title>
        <authorList>
            <person name="Kubicek C.P."/>
            <person name="Herrera-Estrella A."/>
            <person name="Seidl-Seiboth V."/>
            <person name="Martinez D.A."/>
            <person name="Druzhinina I.S."/>
            <person name="Thon M."/>
            <person name="Zeilinger S."/>
            <person name="Casas-Flores S."/>
            <person name="Horwitz B.A."/>
            <person name="Mukherjee P.K."/>
            <person name="Mukherjee M."/>
            <person name="Kredics L."/>
            <person name="Alcaraz L.D."/>
            <person name="Aerts A."/>
            <person name="Antal Z."/>
            <person name="Atanasova L."/>
            <person name="Cervantes-Badillo M.G."/>
            <person name="Challacombe J."/>
            <person name="Chertkov O."/>
            <person name="McCluskey K."/>
            <person name="Coulpier F."/>
            <person name="Deshpande N."/>
            <person name="von Doehren H."/>
            <person name="Ebbole D.J."/>
            <person name="Esquivel-Naranjo E.U."/>
            <person name="Fekete E."/>
            <person name="Flipphi M."/>
            <person name="Glaser F."/>
            <person name="Gomez-Rodriguez E.Y."/>
            <person name="Gruber S."/>
            <person name="Han C."/>
            <person name="Henrissat B."/>
            <person name="Hermosa R."/>
            <person name="Hernandez-Onate M."/>
            <person name="Karaffa L."/>
            <person name="Kosti I."/>
            <person name="Le Crom S."/>
            <person name="Lindquist E."/>
            <person name="Lucas S."/>
            <person name="Luebeck M."/>
            <person name="Luebeck P.S."/>
            <person name="Margeot A."/>
            <person name="Metz B."/>
            <person name="Misra M."/>
            <person name="Nevalainen H."/>
            <person name="Omann M."/>
            <person name="Packer N."/>
            <person name="Perrone G."/>
            <person name="Uresti-Rivera E.E."/>
            <person name="Salamov A."/>
            <person name="Schmoll M."/>
            <person name="Seiboth B."/>
            <person name="Shapiro H."/>
            <person name="Sukno S."/>
            <person name="Tamayo-Ramos J.A."/>
            <person name="Tisch D."/>
            <person name="Wiest A."/>
            <person name="Wilkinson H.H."/>
            <person name="Zhang M."/>
            <person name="Coutinho P.M."/>
            <person name="Kenerley C.M."/>
            <person name="Monte E."/>
            <person name="Baker S.E."/>
            <person name="Grigoriev I.V."/>
        </authorList>
    </citation>
    <scope>NUCLEOTIDE SEQUENCE [LARGE SCALE GENOMIC DNA]</scope>
    <source>
        <strain evidence="4">Gv29-8 / FGSC 10586</strain>
    </source>
</reference>
<dbReference type="PANTHER" id="PTHR10039:SF5">
    <property type="entry name" value="NACHT DOMAIN-CONTAINING PROTEIN"/>
    <property type="match status" value="1"/>
</dbReference>
<dbReference type="SUPFAM" id="SSF52540">
    <property type="entry name" value="P-loop containing nucleoside triphosphate hydrolases"/>
    <property type="match status" value="1"/>
</dbReference>
<organism evidence="3 4">
    <name type="scientific">Hypocrea virens (strain Gv29-8 / FGSC 10586)</name>
    <name type="common">Gliocladium virens</name>
    <name type="synonym">Trichoderma virens</name>
    <dbReference type="NCBI Taxonomy" id="413071"/>
    <lineage>
        <taxon>Eukaryota</taxon>
        <taxon>Fungi</taxon>
        <taxon>Dikarya</taxon>
        <taxon>Ascomycota</taxon>
        <taxon>Pezizomycotina</taxon>
        <taxon>Sordariomycetes</taxon>
        <taxon>Hypocreomycetidae</taxon>
        <taxon>Hypocreales</taxon>
        <taxon>Hypocreaceae</taxon>
        <taxon>Trichoderma</taxon>
    </lineage>
</organism>
<dbReference type="EMBL" id="ABDF02000081">
    <property type="protein sequence ID" value="EHK19986.1"/>
    <property type="molecule type" value="Genomic_DNA"/>
</dbReference>
<accession>G9MZC9</accession>
<dbReference type="RefSeq" id="XP_013954185.1">
    <property type="nucleotide sequence ID" value="XM_014098710.1"/>
</dbReference>
<dbReference type="Gene3D" id="3.40.50.300">
    <property type="entry name" value="P-loop containing nucleotide triphosphate hydrolases"/>
    <property type="match status" value="1"/>
</dbReference>
<dbReference type="PROSITE" id="PS50837">
    <property type="entry name" value="NACHT"/>
    <property type="match status" value="1"/>
</dbReference>
<dbReference type="InterPro" id="IPR027417">
    <property type="entry name" value="P-loop_NTPase"/>
</dbReference>
<dbReference type="OMA" id="AHICIAI"/>
<keyword evidence="4" id="KW-1185">Reference proteome</keyword>
<dbReference type="OrthoDB" id="4898822at2759"/>
<evidence type="ECO:0000256" key="1">
    <source>
        <dbReference type="ARBA" id="ARBA00022737"/>
    </source>
</evidence>
<dbReference type="STRING" id="413071.G9MZC9"/>
<dbReference type="GeneID" id="25797119"/>
<dbReference type="VEuPathDB" id="FungiDB:TRIVIDRAFT_68568"/>
<feature type="domain" description="NACHT" evidence="2">
    <location>
        <begin position="175"/>
        <end position="330"/>
    </location>
</feature>
<dbReference type="eggNOG" id="ENOG502SJBA">
    <property type="taxonomic scope" value="Eukaryota"/>
</dbReference>
<dbReference type="Proteomes" id="UP000007115">
    <property type="component" value="Unassembled WGS sequence"/>
</dbReference>
<dbReference type="InterPro" id="IPR056884">
    <property type="entry name" value="NPHP3-like_N"/>
</dbReference>
<protein>
    <recommendedName>
        <fullName evidence="2">NACHT domain-containing protein</fullName>
    </recommendedName>
</protein>
<dbReference type="InterPro" id="IPR007111">
    <property type="entry name" value="NACHT_NTPase"/>
</dbReference>
<dbReference type="Pfam" id="PF24883">
    <property type="entry name" value="NPHP3_N"/>
    <property type="match status" value="1"/>
</dbReference>
<sequence>MMRRFLGGLVQSAIENQAFQTATAPDRIDIRFDKKNPSKSLQNLLENAATEDILTMFKDTLLRATPQPFLVVFDGIEKSYQGGRLLQLVGILINKLREQNSNIKVLLAGPTPCDIKGLSRDSLFVEYDKERKECLSSLRFENTRYEKISPEHSGSFEWIWTHDEYKSWSISETSRLLYIQGKPGSGKSTLMKYFDSNLQTWEPAAKQAIVAKFFYSHREGELQRSHYNMLLSLLYDILHQDEAFFYHNCQTEFRAHHHAQFHSGEKWDYASLKRVLRSLQNYSTPKAIYFIIDAVDESEEADRRDILNLLCELCSKMKYSVIKIFIASRPVAQLEARRDPFLNFIRLQDETASDISNYTHSLLDGHDLTPAIAYMIDNAQGVFLWVKLVGEELLRFHEDGYSEQDILDMLKQLPTELEELYGLMLDKMRGNKSCLSYGLRMFRFILFAQQPLTVDELLHFLAIPDNLEPGWRFSLSDESFQKRIPSSERIIISCGGNFIEIKQQQDGRRIVQVIHQTAYEFLLNPSGIVAQSEFRIDKEYAHICIAITCIRYLMVCATSTSLLARLPNSKHWNSDHYEHYVKYLDKRPLASYTACFLKHHIDGCSDR</sequence>
<dbReference type="PANTHER" id="PTHR10039">
    <property type="entry name" value="AMELOGENIN"/>
    <property type="match status" value="1"/>
</dbReference>
<evidence type="ECO:0000259" key="2">
    <source>
        <dbReference type="PROSITE" id="PS50837"/>
    </source>
</evidence>
<name>G9MZC9_HYPVG</name>
<comment type="caution">
    <text evidence="3">The sequence shown here is derived from an EMBL/GenBank/DDBJ whole genome shotgun (WGS) entry which is preliminary data.</text>
</comment>
<dbReference type="InParanoid" id="G9MZC9"/>
<evidence type="ECO:0000313" key="4">
    <source>
        <dbReference type="Proteomes" id="UP000007115"/>
    </source>
</evidence>
<proteinExistence type="predicted"/>
<keyword evidence="1" id="KW-0677">Repeat</keyword>
<dbReference type="HOGENOM" id="CLU_449814_0_0_1"/>
<dbReference type="AlphaFoldDB" id="G9MZC9"/>